<evidence type="ECO:0000256" key="1">
    <source>
        <dbReference type="SAM" id="MobiDB-lite"/>
    </source>
</evidence>
<evidence type="ECO:0000256" key="2">
    <source>
        <dbReference type="SAM" id="SignalP"/>
    </source>
</evidence>
<reference evidence="4 5" key="1">
    <citation type="submission" date="2023-11" db="EMBL/GenBank/DDBJ databases">
        <authorList>
            <person name="Val-Calvo J."/>
            <person name="Scortti M."/>
            <person name="Vazquez-Boland J."/>
        </authorList>
    </citation>
    <scope>NUCLEOTIDE SEQUENCE [LARGE SCALE GENOMIC DNA]</scope>
    <source>
        <strain evidence="4 5">DSM 46662</strain>
    </source>
</reference>
<feature type="chain" id="PRO_5045263318" evidence="2">
    <location>
        <begin position="21"/>
        <end position="195"/>
    </location>
</feature>
<dbReference type="Pfam" id="PF05305">
    <property type="entry name" value="DUF732"/>
    <property type="match status" value="1"/>
</dbReference>
<evidence type="ECO:0000313" key="4">
    <source>
        <dbReference type="EMBL" id="MFM1730168.1"/>
    </source>
</evidence>
<evidence type="ECO:0000313" key="5">
    <source>
        <dbReference type="Proteomes" id="UP001629744"/>
    </source>
</evidence>
<name>A0ABW9FYE4_9NOCA</name>
<dbReference type="Proteomes" id="UP001629744">
    <property type="component" value="Unassembled WGS sequence"/>
</dbReference>
<accession>A0ABW9FYE4</accession>
<feature type="domain" description="DUF732" evidence="3">
    <location>
        <begin position="120"/>
        <end position="195"/>
    </location>
</feature>
<dbReference type="InterPro" id="IPR007969">
    <property type="entry name" value="DUF732"/>
</dbReference>
<comment type="caution">
    <text evidence="4">The sequence shown here is derived from an EMBL/GenBank/DDBJ whole genome shotgun (WGS) entry which is preliminary data.</text>
</comment>
<proteinExistence type="predicted"/>
<dbReference type="PROSITE" id="PS51257">
    <property type="entry name" value="PROKAR_LIPOPROTEIN"/>
    <property type="match status" value="1"/>
</dbReference>
<protein>
    <submittedName>
        <fullName evidence="4">DUF732 domain-containing protein</fullName>
    </submittedName>
</protein>
<keyword evidence="2" id="KW-0732">Signal</keyword>
<feature type="signal peptide" evidence="2">
    <location>
        <begin position="1"/>
        <end position="20"/>
    </location>
</feature>
<evidence type="ECO:0000259" key="3">
    <source>
        <dbReference type="Pfam" id="PF05305"/>
    </source>
</evidence>
<dbReference type="EMBL" id="JBDLNU010000004">
    <property type="protein sequence ID" value="MFM1730168.1"/>
    <property type="molecule type" value="Genomic_DNA"/>
</dbReference>
<keyword evidence="5" id="KW-1185">Reference proteome</keyword>
<feature type="compositionally biased region" description="Low complexity" evidence="1">
    <location>
        <begin position="37"/>
        <end position="70"/>
    </location>
</feature>
<gene>
    <name evidence="4" type="ORF">ABEU19_003693</name>
</gene>
<dbReference type="RefSeq" id="WP_348603097.1">
    <property type="nucleotide sequence ID" value="NZ_CP157276.1"/>
</dbReference>
<feature type="compositionally biased region" description="Pro residues" evidence="1">
    <location>
        <begin position="87"/>
        <end position="96"/>
    </location>
</feature>
<organism evidence="4 5">
    <name type="scientific">Prescottella soli</name>
    <dbReference type="NCBI Taxonomy" id="1543852"/>
    <lineage>
        <taxon>Bacteria</taxon>
        <taxon>Bacillati</taxon>
        <taxon>Actinomycetota</taxon>
        <taxon>Actinomycetes</taxon>
        <taxon>Mycobacteriales</taxon>
        <taxon>Nocardiaceae</taxon>
        <taxon>Prescottella</taxon>
    </lineage>
</organism>
<feature type="region of interest" description="Disordered" evidence="1">
    <location>
        <begin position="25"/>
        <end position="116"/>
    </location>
</feature>
<sequence>MTSTRAVTAVVAAAGALLLAACGGQDPESEHAGHDVAAASASATTTTTTAPPEATPAGSTVPAPASESPTAPAPPPTTTVAPLPMTTVPPPAPRPATPAAGEIDTRSPEQVVAGAGERGQRYLSALRAAGIPPTGMDAAEVLYAQGTCEALARGDSRADVLVEFDSVGKAYAQLLPLSPTQIAEIYVSTAERTYC</sequence>